<organism evidence="2 3">
    <name type="scientific">Zizania palustris</name>
    <name type="common">Northern wild rice</name>
    <dbReference type="NCBI Taxonomy" id="103762"/>
    <lineage>
        <taxon>Eukaryota</taxon>
        <taxon>Viridiplantae</taxon>
        <taxon>Streptophyta</taxon>
        <taxon>Embryophyta</taxon>
        <taxon>Tracheophyta</taxon>
        <taxon>Spermatophyta</taxon>
        <taxon>Magnoliopsida</taxon>
        <taxon>Liliopsida</taxon>
        <taxon>Poales</taxon>
        <taxon>Poaceae</taxon>
        <taxon>BOP clade</taxon>
        <taxon>Oryzoideae</taxon>
        <taxon>Oryzeae</taxon>
        <taxon>Zizaniinae</taxon>
        <taxon>Zizania</taxon>
    </lineage>
</organism>
<dbReference type="AlphaFoldDB" id="A0A8J5SLL5"/>
<accession>A0A8J5SLL5</accession>
<name>A0A8J5SLL5_ZIZPA</name>
<protein>
    <submittedName>
        <fullName evidence="2">Uncharacterized protein</fullName>
    </submittedName>
</protein>
<feature type="region of interest" description="Disordered" evidence="1">
    <location>
        <begin position="1"/>
        <end position="31"/>
    </location>
</feature>
<reference evidence="2" key="1">
    <citation type="journal article" date="2021" name="bioRxiv">
        <title>Whole Genome Assembly and Annotation of Northern Wild Rice, Zizania palustris L., Supports a Whole Genome Duplication in the Zizania Genus.</title>
        <authorList>
            <person name="Haas M."/>
            <person name="Kono T."/>
            <person name="Macchietto M."/>
            <person name="Millas R."/>
            <person name="McGilp L."/>
            <person name="Shao M."/>
            <person name="Duquette J."/>
            <person name="Hirsch C.N."/>
            <person name="Kimball J."/>
        </authorList>
    </citation>
    <scope>NUCLEOTIDE SEQUENCE</scope>
    <source>
        <tissue evidence="2">Fresh leaf tissue</tissue>
    </source>
</reference>
<keyword evidence="3" id="KW-1185">Reference proteome</keyword>
<dbReference type="EMBL" id="JAAALK010000284">
    <property type="protein sequence ID" value="KAG8068219.1"/>
    <property type="molecule type" value="Genomic_DNA"/>
</dbReference>
<evidence type="ECO:0000313" key="3">
    <source>
        <dbReference type="Proteomes" id="UP000729402"/>
    </source>
</evidence>
<evidence type="ECO:0000256" key="1">
    <source>
        <dbReference type="SAM" id="MobiDB-lite"/>
    </source>
</evidence>
<comment type="caution">
    <text evidence="2">The sequence shown here is derived from an EMBL/GenBank/DDBJ whole genome shotgun (WGS) entry which is preliminary data.</text>
</comment>
<evidence type="ECO:0000313" key="2">
    <source>
        <dbReference type="EMBL" id="KAG8068219.1"/>
    </source>
</evidence>
<gene>
    <name evidence="2" type="ORF">GUJ93_ZPchr0005g14583</name>
</gene>
<reference evidence="2" key="2">
    <citation type="submission" date="2021-02" db="EMBL/GenBank/DDBJ databases">
        <authorList>
            <person name="Kimball J.A."/>
            <person name="Haas M.W."/>
            <person name="Macchietto M."/>
            <person name="Kono T."/>
            <person name="Duquette J."/>
            <person name="Shao M."/>
        </authorList>
    </citation>
    <scope>NUCLEOTIDE SEQUENCE</scope>
    <source>
        <tissue evidence="2">Fresh leaf tissue</tissue>
    </source>
</reference>
<proteinExistence type="predicted"/>
<sequence length="104" mass="11489">MGRDCGLPNQNGEMWAAEMTRPTQSNGGENSREKIAAAGEWRCRANDVLPPSYICPPLPPAKRPAAAHAICGEFRAPVARRRSGLPWHSRRAYVASCELRWLSC</sequence>
<dbReference type="Proteomes" id="UP000729402">
    <property type="component" value="Unassembled WGS sequence"/>
</dbReference>